<organism evidence="4 5">
    <name type="scientific">Lactobacillus johnsonii</name>
    <dbReference type="NCBI Taxonomy" id="33959"/>
    <lineage>
        <taxon>Bacteria</taxon>
        <taxon>Bacillati</taxon>
        <taxon>Bacillota</taxon>
        <taxon>Bacilli</taxon>
        <taxon>Lactobacillales</taxon>
        <taxon>Lactobacillaceae</taxon>
        <taxon>Lactobacillus</taxon>
    </lineage>
</organism>
<keyword evidence="1" id="KW-0175">Coiled coil</keyword>
<accession>A0A1Z1N6N7</accession>
<name>A0A1Z1N6N7_LACJH</name>
<dbReference type="PROSITE" id="PS50035">
    <property type="entry name" value="PLD"/>
    <property type="match status" value="1"/>
</dbReference>
<dbReference type="SUPFAM" id="SSF56024">
    <property type="entry name" value="Phospholipase D/nuclease"/>
    <property type="match status" value="1"/>
</dbReference>
<proteinExistence type="predicted"/>
<dbReference type="EMBL" id="NIBB01000049">
    <property type="protein sequence ID" value="PAB52254.1"/>
    <property type="molecule type" value="Genomic_DNA"/>
</dbReference>
<feature type="coiled-coil region" evidence="1">
    <location>
        <begin position="698"/>
        <end position="725"/>
    </location>
</feature>
<reference evidence="5 6" key="1">
    <citation type="submission" date="2017-05" db="EMBL/GenBank/DDBJ databases">
        <title>Lactobacillus johnsonii from commercial turkeys.</title>
        <authorList>
            <person name="Johnson T.J."/>
            <person name="Youmans B."/>
        </authorList>
    </citation>
    <scope>NUCLEOTIDE SEQUENCE [LARGE SCALE GENOMIC DNA]</scope>
    <source>
        <strain evidence="4 5">UMNLJ114</strain>
        <strain evidence="3 6">UMNLJ54</strain>
    </source>
</reference>
<dbReference type="Proteomes" id="UP000216448">
    <property type="component" value="Unassembled WGS sequence"/>
</dbReference>
<gene>
    <name evidence="3" type="ORF">A3P64_07420</name>
    <name evidence="4" type="ORF">A3Q24_09770</name>
</gene>
<evidence type="ECO:0000313" key="3">
    <source>
        <dbReference type="EMBL" id="PAB52254.1"/>
    </source>
</evidence>
<evidence type="ECO:0000313" key="6">
    <source>
        <dbReference type="Proteomes" id="UP000216448"/>
    </source>
</evidence>
<sequence length="735" mass="86363">MLTIYDLKNNVMLKQPDFFKLVEGYDSFKGVSFVGSFKIIEKELLPRFKQIDLILGMEDQKTGKNLDQLLNVSNKVKQLLSLSRDSDFLDRIENQTLNLRFTKDELFHSKYFIIENDTDFIIFNGSMNLTKKALKQNHEMLWMYEGKKNDLQDLKIYEEHQKLFKKNFEEDSVEYLDRKIINNLYGKTKKQITAIIADEVVDKVQQNIVEVNPEDIVKITKDAARKEETYELHPETVQKVAKQLFTEKGNKRRNEEKVREEVKKIVYQDFSDASQNRVIKASTLYPKPVWAYQDNNIIVEDTNTNLFHSLEVNSDIVSEDDVRTFVRIIESFKLNKVKDESHQALSAFIYLMTAPMIWKIREIYRKSNFSKSADQIPLSMVLIGRGTTGKTLLVRDYFKKFTGDKSHSLQYTEINDGNGARTDKAVRFLDNYLHSQRFISPMIVDELNSNFLHSKVALNAIKQWSNTIKGIHNVNIFAMNHNAGSKEINNLEEITKRVYYLSFEAPWLPSNQQEINYNMLINDNNDHIYRYVVSELNKHLVHLTGEEEANLIEDYLSLTKEILGNLLKKYGYYNRLKNILGANYDYKIDRNRITWKMLILDDHYEHIAFTDGDDKYFHVSKAIFNDFKANGYENINQTLDNYFNMFPREGGIAIEQYGNGMRLDIDKFDKFIGEPLIRKHYERIHKDEKQQDNVAALLKAQVEQNKMMQEAVEKLTEQKEQENKKKGFISRLFNR</sequence>
<comment type="caution">
    <text evidence="4">The sequence shown here is derived from an EMBL/GenBank/DDBJ whole genome shotgun (WGS) entry which is preliminary data.</text>
</comment>
<dbReference type="Gene3D" id="3.30.870.10">
    <property type="entry name" value="Endonuclease Chain A"/>
    <property type="match status" value="1"/>
</dbReference>
<evidence type="ECO:0000256" key="1">
    <source>
        <dbReference type="SAM" id="Coils"/>
    </source>
</evidence>
<dbReference type="EMBL" id="NIBD01000074">
    <property type="protein sequence ID" value="PAB53519.1"/>
    <property type="molecule type" value="Genomic_DNA"/>
</dbReference>
<dbReference type="GO" id="GO:0006793">
    <property type="term" value="P:phosphorus metabolic process"/>
    <property type="evidence" value="ECO:0007669"/>
    <property type="project" value="UniProtKB-ARBA"/>
</dbReference>
<dbReference type="Pfam" id="PF13091">
    <property type="entry name" value="PLDc_2"/>
    <property type="match status" value="1"/>
</dbReference>
<protein>
    <recommendedName>
        <fullName evidence="2">PLD phosphodiesterase domain-containing protein</fullName>
    </recommendedName>
</protein>
<dbReference type="CDD" id="cd09117">
    <property type="entry name" value="PLDc_Bfil_DEXD_like"/>
    <property type="match status" value="1"/>
</dbReference>
<dbReference type="AlphaFoldDB" id="A0A1Z1N6N7"/>
<evidence type="ECO:0000313" key="5">
    <source>
        <dbReference type="Proteomes" id="UP000216008"/>
    </source>
</evidence>
<dbReference type="RefSeq" id="WP_087713018.1">
    <property type="nucleotide sequence ID" value="NZ_CP021703.1"/>
</dbReference>
<dbReference type="GO" id="GO:0003824">
    <property type="term" value="F:catalytic activity"/>
    <property type="evidence" value="ECO:0007669"/>
    <property type="project" value="InterPro"/>
</dbReference>
<feature type="domain" description="PLD phosphodiesterase" evidence="2">
    <location>
        <begin position="103"/>
        <end position="133"/>
    </location>
</feature>
<evidence type="ECO:0000313" key="4">
    <source>
        <dbReference type="EMBL" id="PAB53519.1"/>
    </source>
</evidence>
<dbReference type="InterPro" id="IPR025202">
    <property type="entry name" value="PLD-like_dom"/>
</dbReference>
<dbReference type="Proteomes" id="UP000216008">
    <property type="component" value="Unassembled WGS sequence"/>
</dbReference>
<dbReference type="InterPro" id="IPR001736">
    <property type="entry name" value="PLipase_D/transphosphatidylase"/>
</dbReference>
<evidence type="ECO:0000259" key="2">
    <source>
        <dbReference type="PROSITE" id="PS50035"/>
    </source>
</evidence>